<keyword evidence="1" id="KW-0472">Membrane</keyword>
<gene>
    <name evidence="2" type="ORF">SAMN05445756_0846</name>
</gene>
<dbReference type="Proteomes" id="UP000198122">
    <property type="component" value="Unassembled WGS sequence"/>
</dbReference>
<protein>
    <submittedName>
        <fullName evidence="2">Uncharacterized protein</fullName>
    </submittedName>
</protein>
<feature type="transmembrane region" description="Helical" evidence="1">
    <location>
        <begin position="114"/>
        <end position="133"/>
    </location>
</feature>
<evidence type="ECO:0000256" key="1">
    <source>
        <dbReference type="SAM" id="Phobius"/>
    </source>
</evidence>
<evidence type="ECO:0000313" key="3">
    <source>
        <dbReference type="Proteomes" id="UP000198122"/>
    </source>
</evidence>
<accession>A0A212TBE0</accession>
<keyword evidence="3" id="KW-1185">Reference proteome</keyword>
<feature type="transmembrane region" description="Helical" evidence="1">
    <location>
        <begin position="12"/>
        <end position="32"/>
    </location>
</feature>
<dbReference type="RefSeq" id="WP_088817778.1">
    <property type="nucleotide sequence ID" value="NZ_FYEZ01000001.1"/>
</dbReference>
<reference evidence="2 3" key="1">
    <citation type="submission" date="2017-06" db="EMBL/GenBank/DDBJ databases">
        <authorList>
            <person name="Kim H.J."/>
            <person name="Triplett B.A."/>
        </authorList>
    </citation>
    <scope>NUCLEOTIDE SEQUENCE [LARGE SCALE GENOMIC DNA]</scope>
    <source>
        <strain evidence="2 3">DSM 22179</strain>
    </source>
</reference>
<feature type="transmembrane region" description="Helical" evidence="1">
    <location>
        <begin position="52"/>
        <end position="76"/>
    </location>
</feature>
<keyword evidence="1" id="KW-1133">Transmembrane helix</keyword>
<evidence type="ECO:0000313" key="2">
    <source>
        <dbReference type="EMBL" id="SNC63151.1"/>
    </source>
</evidence>
<sequence length="160" mass="17400">MTEASKRPRAPIDLSTALIGHLMTGVLKWPVVAASLVALDRWALDSGLTTETLLWAAALGVAVCEVLMTLVQRPFVVKHQHPDPGDPLMTSLLLVAPVLAWAGVLSLSDAGRSWTLWGTATATLVYAVFTVVLEKPWKQGDTRGDVAEKWQETKDMTRDL</sequence>
<proteinExistence type="predicted"/>
<organism evidence="2 3">
    <name type="scientific">Kytococcus aerolatus</name>
    <dbReference type="NCBI Taxonomy" id="592308"/>
    <lineage>
        <taxon>Bacteria</taxon>
        <taxon>Bacillati</taxon>
        <taxon>Actinomycetota</taxon>
        <taxon>Actinomycetes</taxon>
        <taxon>Micrococcales</taxon>
        <taxon>Kytococcaceae</taxon>
        <taxon>Kytococcus</taxon>
    </lineage>
</organism>
<dbReference type="AlphaFoldDB" id="A0A212TBE0"/>
<name>A0A212TBE0_9MICO</name>
<feature type="transmembrane region" description="Helical" evidence="1">
    <location>
        <begin position="88"/>
        <end position="108"/>
    </location>
</feature>
<keyword evidence="1" id="KW-0812">Transmembrane</keyword>
<dbReference type="EMBL" id="FYEZ01000001">
    <property type="protein sequence ID" value="SNC63151.1"/>
    <property type="molecule type" value="Genomic_DNA"/>
</dbReference>
<dbReference type="OrthoDB" id="4955318at2"/>